<evidence type="ECO:0000313" key="4">
    <source>
        <dbReference type="EMBL" id="OAD45486.1"/>
    </source>
</evidence>
<dbReference type="OrthoDB" id="2582440at2"/>
<name>A0A176TDJ7_9FLAO</name>
<feature type="domain" description="DUF11" evidence="3">
    <location>
        <begin position="249"/>
        <end position="373"/>
    </location>
</feature>
<dbReference type="NCBIfam" id="TIGR04183">
    <property type="entry name" value="Por_Secre_tail"/>
    <property type="match status" value="1"/>
</dbReference>
<dbReference type="RefSeq" id="WP_068449187.1">
    <property type="nucleotide sequence ID" value="NZ_CP150660.1"/>
</dbReference>
<proteinExistence type="predicted"/>
<dbReference type="GO" id="GO:0005509">
    <property type="term" value="F:calcium ion binding"/>
    <property type="evidence" value="ECO:0007669"/>
    <property type="project" value="InterPro"/>
</dbReference>
<keyword evidence="1" id="KW-0732">Signal</keyword>
<evidence type="ECO:0000259" key="3">
    <source>
        <dbReference type="Pfam" id="PF01345"/>
    </source>
</evidence>
<evidence type="ECO:0000256" key="1">
    <source>
        <dbReference type="ARBA" id="ARBA00022729"/>
    </source>
</evidence>
<feature type="region of interest" description="Disordered" evidence="2">
    <location>
        <begin position="359"/>
        <end position="394"/>
    </location>
</feature>
<accession>A0A176TDJ7</accession>
<evidence type="ECO:0000313" key="5">
    <source>
        <dbReference type="Proteomes" id="UP000076923"/>
    </source>
</evidence>
<protein>
    <recommendedName>
        <fullName evidence="3">DUF11 domain-containing protein</fullName>
    </recommendedName>
</protein>
<gene>
    <name evidence="4" type="ORF">LPB303_06975</name>
</gene>
<sequence length="1399" mass="150661">MPVTYDDSNNLLGFTVDGATYSTGVNDATLTANNITYTTGNFVSFPMPASIDYKSEELIGIGTNWGGVSQNNNATDYIKTFNPIVPSHFVRDGSNGLELATNFFNIESQVIIYDAIVINQAVSINDAMPDIIVTQTGAPGNTDKFKFIDSAGVIVGSEINVTFGNVAIVGGTDWTIYRVNPATGLVKNTFGIDTYRDLRVLSIKLSDFGLTTSNFNQVTNFVHTTSGSTDIAFTAYNYDAIKILLPATDLEVSNSMISADDFCAPTTATFTTTITNKSATELSKDFEVDFTIPVGMTATSNSAVFSEAGVSPLSASFNNTNNTWTIDNLSVGESVTLTVNTSVSTASFPISFTATATGLFQPDSDPSNNTQTISEAGEDNDCDGVKDTDDLDDDNDGILDSDEGTGDFDGDGIANYLDLDSDGDGCPDALEATGTVKQTDLDANFVIIGAVNVQGIPTLTEAGAGVGQDIGDSQNGSVLACDTTDTDLDGIIDIIDLDDDNDGILDTAENAYSGNPIADTNKNGIIDYKDPALSGFVDSNSDNIDDRYDIDLDGIIDQFDTDSDGDGCPDALEGGATFTFADVDGNNRLKGDVDEKGIPVVASSNGQLLGSSQDNLIQDQSCSLLPVIISQVYQTASGNAIELTNIGTTTVTNISLVLFKDLGIASASAIMPTADLTIASIPAGGSVVIKSVASIPGVTFINSPTELTDASITDLADGDDTIILSKTINASAWENRYDVVKNISNETSLVRIDEITKANTSFTVSEWISFIDDAIAVVGDAEPIPAIVRHANAPLLSEVKTPINETNCGLGLHRISPTIRTGAAWSNGFPDKSRNVIVRETYTHATGSLNARILDVQDSNVLSVSDNALIVLNNTNINVKAQIRILGTAQFIQVHDGKSAVTGNGKLLISQKSKVPNVFRYNYWSSPVVEFIGGNTYRVSEIMKDTGGDLSANSTITDINFVGGYDGASTSPIQISSYWIWAYFNSAGNNDWVQLKEEGYLSKGLGYIMKSTGLNPQYFTFYGSPVDGDISFNLSANTNSLIGNPYAGTLDGKAFILNNEDTIDGTLYFWEHSGEASDQGHTKAGYEGGYAQLTFSMATAATSVVGTNGLTDSYTYTTPSRYVALGQGFFVFSDTDGGTINFNNKQRSYQTVEPYFFKGQEKKTTNSSLPILKLGMDFTNKDYLKLHRQIGISFNENHSYGFDYGYESVMIDVQSSDVYWDFDEMDHKKLAIAGVEGINEALKVPLTILVDSNEPLFIRIDELENIDRKIYLFDALENTTRELKTDEVVELPLSKGVYENRFFITFNESKVLSVTDEVLESNLKVYMDNDSNKISIVNKSSFTIENVAVFNVLGQRVKNWSLNVLDEKIDLEVGELSASVYIVHVKTNKGTFSRKMLKK</sequence>
<feature type="compositionally biased region" description="Polar residues" evidence="2">
    <location>
        <begin position="359"/>
        <end position="374"/>
    </location>
</feature>
<keyword evidence="5" id="KW-1185">Reference proteome</keyword>
<dbReference type="InterPro" id="IPR028974">
    <property type="entry name" value="TSP_type-3_rpt"/>
</dbReference>
<reference evidence="4 5" key="1">
    <citation type="submission" date="2016-02" db="EMBL/GenBank/DDBJ databases">
        <title>Draft genome sequence of Polaribacter atrinae KACC17473.</title>
        <authorList>
            <person name="Shin S.-K."/>
            <person name="Yi H."/>
        </authorList>
    </citation>
    <scope>NUCLEOTIDE SEQUENCE [LARGE SCALE GENOMIC DNA]</scope>
    <source>
        <strain evidence="4 5">KACC 17473</strain>
    </source>
</reference>
<dbReference type="STRING" id="1333662.LPB303_06975"/>
<organism evidence="4 5">
    <name type="scientific">Polaribacter atrinae</name>
    <dbReference type="NCBI Taxonomy" id="1333662"/>
    <lineage>
        <taxon>Bacteria</taxon>
        <taxon>Pseudomonadati</taxon>
        <taxon>Bacteroidota</taxon>
        <taxon>Flavobacteriia</taxon>
        <taxon>Flavobacteriales</taxon>
        <taxon>Flavobacteriaceae</taxon>
    </lineage>
</organism>
<dbReference type="Proteomes" id="UP000076923">
    <property type="component" value="Unassembled WGS sequence"/>
</dbReference>
<dbReference type="InterPro" id="IPR001434">
    <property type="entry name" value="OmcB-like_DUF11"/>
</dbReference>
<comment type="caution">
    <text evidence="4">The sequence shown here is derived from an EMBL/GenBank/DDBJ whole genome shotgun (WGS) entry which is preliminary data.</text>
</comment>
<dbReference type="InterPro" id="IPR026444">
    <property type="entry name" value="Secre_tail"/>
</dbReference>
<dbReference type="SUPFAM" id="SSF103647">
    <property type="entry name" value="TSP type-3 repeat"/>
    <property type="match status" value="1"/>
</dbReference>
<dbReference type="EMBL" id="LVWE01000028">
    <property type="protein sequence ID" value="OAD45486.1"/>
    <property type="molecule type" value="Genomic_DNA"/>
</dbReference>
<evidence type="ECO:0000256" key="2">
    <source>
        <dbReference type="SAM" id="MobiDB-lite"/>
    </source>
</evidence>
<dbReference type="Pfam" id="PF01345">
    <property type="entry name" value="DUF11"/>
    <property type="match status" value="1"/>
</dbReference>